<dbReference type="PROSITE" id="PS50222">
    <property type="entry name" value="EF_HAND_2"/>
    <property type="match status" value="1"/>
</dbReference>
<dbReference type="GO" id="GO:0005509">
    <property type="term" value="F:calcium ion binding"/>
    <property type="evidence" value="ECO:0007669"/>
    <property type="project" value="InterPro"/>
</dbReference>
<gene>
    <name evidence="4" type="ORF">PHYSODRAFT_315906</name>
</gene>
<dbReference type="EMBL" id="JH159155">
    <property type="protein sequence ID" value="EGZ15720.1"/>
    <property type="molecule type" value="Genomic_DNA"/>
</dbReference>
<keyword evidence="5" id="KW-1185">Reference proteome</keyword>
<evidence type="ECO:0000313" key="5">
    <source>
        <dbReference type="Proteomes" id="UP000002640"/>
    </source>
</evidence>
<name>G4ZNB0_PHYSP</name>
<dbReference type="InterPro" id="IPR018247">
    <property type="entry name" value="EF_Hand_1_Ca_BS"/>
</dbReference>
<dbReference type="AlphaFoldDB" id="G4ZNB0"/>
<dbReference type="OMA" id="MASCSAH"/>
<dbReference type="InParanoid" id="G4ZNB0"/>
<feature type="domain" description="EF-hand" evidence="3">
    <location>
        <begin position="89"/>
        <end position="116"/>
    </location>
</feature>
<feature type="coiled-coil region" evidence="2">
    <location>
        <begin position="28"/>
        <end position="55"/>
    </location>
</feature>
<proteinExistence type="predicted"/>
<evidence type="ECO:0000256" key="1">
    <source>
        <dbReference type="ARBA" id="ARBA00022837"/>
    </source>
</evidence>
<sequence length="260" mass="29620">MEMCCASQTFYAENKSIQQELEMLRVTIYEQEIRFREYEQQLKEKQESLEFLVEQIRRLPSYYPPQWSDDSASIPSGLPSWSTVAAKMVWQQFDGDRDGKLTTEELRQLKDQLRSSHENIDDILPDYPENPLTSLHLLQLYECGESSKLSDDIRSLGILCGSSEALAESLSTSDTALCRIVLESRRAKTRLREVFAASKQTLEDQARDLLRLQQKEADNDFQLRVAGEKAAAGATILSKAKRELSAAKHALLDLRALVDE</sequence>
<reference evidence="4 5" key="1">
    <citation type="journal article" date="2006" name="Science">
        <title>Phytophthora genome sequences uncover evolutionary origins and mechanisms of pathogenesis.</title>
        <authorList>
            <person name="Tyler B.M."/>
            <person name="Tripathy S."/>
            <person name="Zhang X."/>
            <person name="Dehal P."/>
            <person name="Jiang R.H."/>
            <person name="Aerts A."/>
            <person name="Arredondo F.D."/>
            <person name="Baxter L."/>
            <person name="Bensasson D."/>
            <person name="Beynon J.L."/>
            <person name="Chapman J."/>
            <person name="Damasceno C.M."/>
            <person name="Dorrance A.E."/>
            <person name="Dou D."/>
            <person name="Dickerman A.W."/>
            <person name="Dubchak I.L."/>
            <person name="Garbelotto M."/>
            <person name="Gijzen M."/>
            <person name="Gordon S.G."/>
            <person name="Govers F."/>
            <person name="Grunwald N.J."/>
            <person name="Huang W."/>
            <person name="Ivors K.L."/>
            <person name="Jones R.W."/>
            <person name="Kamoun S."/>
            <person name="Krampis K."/>
            <person name="Lamour K.H."/>
            <person name="Lee M.K."/>
            <person name="McDonald W.H."/>
            <person name="Medina M."/>
            <person name="Meijer H.J."/>
            <person name="Nordberg E.K."/>
            <person name="Maclean D.J."/>
            <person name="Ospina-Giraldo M.D."/>
            <person name="Morris P.F."/>
            <person name="Phuntumart V."/>
            <person name="Putnam N.H."/>
            <person name="Rash S."/>
            <person name="Rose J.K."/>
            <person name="Sakihama Y."/>
            <person name="Salamov A.A."/>
            <person name="Savidor A."/>
            <person name="Scheuring C.F."/>
            <person name="Smith B.M."/>
            <person name="Sobral B.W."/>
            <person name="Terry A."/>
            <person name="Torto-Alalibo T.A."/>
            <person name="Win J."/>
            <person name="Xu Z."/>
            <person name="Zhang H."/>
            <person name="Grigoriev I.V."/>
            <person name="Rokhsar D.S."/>
            <person name="Boore J.L."/>
        </authorList>
    </citation>
    <scope>NUCLEOTIDE SEQUENCE [LARGE SCALE GENOMIC DNA]</scope>
    <source>
        <strain evidence="4 5">P6497</strain>
    </source>
</reference>
<keyword evidence="1" id="KW-0106">Calcium</keyword>
<dbReference type="GeneID" id="20643910"/>
<dbReference type="KEGG" id="psoj:PHYSODRAFT_315906"/>
<evidence type="ECO:0000256" key="2">
    <source>
        <dbReference type="SAM" id="Coils"/>
    </source>
</evidence>
<accession>G4ZNB0</accession>
<evidence type="ECO:0000313" key="4">
    <source>
        <dbReference type="EMBL" id="EGZ15720.1"/>
    </source>
</evidence>
<dbReference type="InterPro" id="IPR002048">
    <property type="entry name" value="EF_hand_dom"/>
</dbReference>
<evidence type="ECO:0000259" key="3">
    <source>
        <dbReference type="PROSITE" id="PS50222"/>
    </source>
</evidence>
<dbReference type="RefSeq" id="XP_009529469.1">
    <property type="nucleotide sequence ID" value="XM_009531174.1"/>
</dbReference>
<keyword evidence="2" id="KW-0175">Coiled coil</keyword>
<dbReference type="Proteomes" id="UP000002640">
    <property type="component" value="Unassembled WGS sequence"/>
</dbReference>
<protein>
    <recommendedName>
        <fullName evidence="3">EF-hand domain-containing protein</fullName>
    </recommendedName>
</protein>
<dbReference type="InterPro" id="IPR011992">
    <property type="entry name" value="EF-hand-dom_pair"/>
</dbReference>
<dbReference type="SUPFAM" id="SSF47473">
    <property type="entry name" value="EF-hand"/>
    <property type="match status" value="1"/>
</dbReference>
<dbReference type="PROSITE" id="PS00018">
    <property type="entry name" value="EF_HAND_1"/>
    <property type="match status" value="1"/>
</dbReference>
<organism evidence="4 5">
    <name type="scientific">Phytophthora sojae (strain P6497)</name>
    <name type="common">Soybean stem and root rot agent</name>
    <name type="synonym">Phytophthora megasperma f. sp. glycines</name>
    <dbReference type="NCBI Taxonomy" id="1094619"/>
    <lineage>
        <taxon>Eukaryota</taxon>
        <taxon>Sar</taxon>
        <taxon>Stramenopiles</taxon>
        <taxon>Oomycota</taxon>
        <taxon>Peronosporomycetes</taxon>
        <taxon>Peronosporales</taxon>
        <taxon>Peronosporaceae</taxon>
        <taxon>Phytophthora</taxon>
    </lineage>
</organism>